<dbReference type="CDD" id="cd00082">
    <property type="entry name" value="HisKA"/>
    <property type="match status" value="1"/>
</dbReference>
<dbReference type="InterPro" id="IPR036097">
    <property type="entry name" value="HisK_dim/P_sf"/>
</dbReference>
<evidence type="ECO:0000256" key="5">
    <source>
        <dbReference type="ARBA" id="ARBA00022553"/>
    </source>
</evidence>
<evidence type="ECO:0000256" key="12">
    <source>
        <dbReference type="ARBA" id="ARBA00023012"/>
    </source>
</evidence>
<keyword evidence="10" id="KW-0067">ATP-binding</keyword>
<evidence type="ECO:0000313" key="20">
    <source>
        <dbReference type="Proteomes" id="UP000537326"/>
    </source>
</evidence>
<gene>
    <name evidence="19" type="ORF">BKA05_002474</name>
</gene>
<feature type="domain" description="PAC" evidence="18">
    <location>
        <begin position="378"/>
        <end position="430"/>
    </location>
</feature>
<dbReference type="Pfam" id="PF02518">
    <property type="entry name" value="HATPase_c"/>
    <property type="match status" value="1"/>
</dbReference>
<dbReference type="PROSITE" id="PS50112">
    <property type="entry name" value="PAS"/>
    <property type="match status" value="1"/>
</dbReference>
<dbReference type="PROSITE" id="PS50109">
    <property type="entry name" value="HIS_KIN"/>
    <property type="match status" value="1"/>
</dbReference>
<dbReference type="Gene3D" id="3.30.450.20">
    <property type="entry name" value="PAS domain"/>
    <property type="match status" value="1"/>
</dbReference>
<evidence type="ECO:0000259" key="16">
    <source>
        <dbReference type="PROSITE" id="PS50109"/>
    </source>
</evidence>
<dbReference type="SUPFAM" id="SSF55785">
    <property type="entry name" value="PYP-like sensor domain (PAS domain)"/>
    <property type="match status" value="1"/>
</dbReference>
<evidence type="ECO:0000256" key="1">
    <source>
        <dbReference type="ARBA" id="ARBA00000085"/>
    </source>
</evidence>
<dbReference type="GO" id="GO:0000155">
    <property type="term" value="F:phosphorelay sensor kinase activity"/>
    <property type="evidence" value="ECO:0007669"/>
    <property type="project" value="InterPro"/>
</dbReference>
<dbReference type="SMART" id="SM00388">
    <property type="entry name" value="HisKA"/>
    <property type="match status" value="1"/>
</dbReference>
<keyword evidence="8" id="KW-0547">Nucleotide-binding</keyword>
<dbReference type="GO" id="GO:0007234">
    <property type="term" value="P:osmosensory signaling via phosphorelay pathway"/>
    <property type="evidence" value="ECO:0007669"/>
    <property type="project" value="TreeGrafter"/>
</dbReference>
<feature type="transmembrane region" description="Helical" evidence="15">
    <location>
        <begin position="57"/>
        <end position="75"/>
    </location>
</feature>
<keyword evidence="13 15" id="KW-0472">Membrane</keyword>
<evidence type="ECO:0000259" key="17">
    <source>
        <dbReference type="PROSITE" id="PS50112"/>
    </source>
</evidence>
<dbReference type="Gene3D" id="3.30.565.10">
    <property type="entry name" value="Histidine kinase-like ATPase, C-terminal domain"/>
    <property type="match status" value="1"/>
</dbReference>
<organism evidence="19 20">
    <name type="scientific">Nocardioides marinus</name>
    <dbReference type="NCBI Taxonomy" id="374514"/>
    <lineage>
        <taxon>Bacteria</taxon>
        <taxon>Bacillati</taxon>
        <taxon>Actinomycetota</taxon>
        <taxon>Actinomycetes</taxon>
        <taxon>Propionibacteriales</taxon>
        <taxon>Nocardioidaceae</taxon>
        <taxon>Nocardioides</taxon>
    </lineage>
</organism>
<evidence type="ECO:0000256" key="10">
    <source>
        <dbReference type="ARBA" id="ARBA00022840"/>
    </source>
</evidence>
<keyword evidence="11 15" id="KW-1133">Transmembrane helix</keyword>
<keyword evidence="5" id="KW-0597">Phosphoprotein</keyword>
<evidence type="ECO:0000256" key="2">
    <source>
        <dbReference type="ARBA" id="ARBA00004141"/>
    </source>
</evidence>
<reference evidence="19 20" key="1">
    <citation type="submission" date="2020-07" db="EMBL/GenBank/DDBJ databases">
        <title>Sequencing the genomes of 1000 actinobacteria strains.</title>
        <authorList>
            <person name="Klenk H.-P."/>
        </authorList>
    </citation>
    <scope>NUCLEOTIDE SEQUENCE [LARGE SCALE GENOMIC DNA]</scope>
    <source>
        <strain evidence="19 20">DSM 18248</strain>
    </source>
</reference>
<dbReference type="Pfam" id="PF08448">
    <property type="entry name" value="PAS_4"/>
    <property type="match status" value="1"/>
</dbReference>
<evidence type="ECO:0000256" key="8">
    <source>
        <dbReference type="ARBA" id="ARBA00022741"/>
    </source>
</evidence>
<dbReference type="GO" id="GO:0000156">
    <property type="term" value="F:phosphorelay response regulator activity"/>
    <property type="evidence" value="ECO:0007669"/>
    <property type="project" value="TreeGrafter"/>
</dbReference>
<feature type="transmembrane region" description="Helical" evidence="15">
    <location>
        <begin position="187"/>
        <end position="209"/>
    </location>
</feature>
<dbReference type="PANTHER" id="PTHR42878">
    <property type="entry name" value="TWO-COMPONENT HISTIDINE KINASE"/>
    <property type="match status" value="1"/>
</dbReference>
<dbReference type="InterPro" id="IPR050351">
    <property type="entry name" value="BphY/WalK/GraS-like"/>
</dbReference>
<dbReference type="Gene3D" id="1.10.287.130">
    <property type="match status" value="1"/>
</dbReference>
<feature type="transmembrane region" description="Helical" evidence="15">
    <location>
        <begin position="81"/>
        <end position="100"/>
    </location>
</feature>
<feature type="domain" description="PAS" evidence="17">
    <location>
        <begin position="296"/>
        <end position="341"/>
    </location>
</feature>
<feature type="transmembrane region" description="Helical" evidence="15">
    <location>
        <begin position="260"/>
        <end position="284"/>
    </location>
</feature>
<dbReference type="InterPro" id="IPR003594">
    <property type="entry name" value="HATPase_dom"/>
</dbReference>
<evidence type="ECO:0000256" key="15">
    <source>
        <dbReference type="SAM" id="Phobius"/>
    </source>
</evidence>
<dbReference type="InterPro" id="IPR005467">
    <property type="entry name" value="His_kinase_dom"/>
</dbReference>
<dbReference type="PROSITE" id="PS50113">
    <property type="entry name" value="PAC"/>
    <property type="match status" value="1"/>
</dbReference>
<keyword evidence="7 15" id="KW-0812">Transmembrane</keyword>
<dbReference type="SUPFAM" id="SSF47384">
    <property type="entry name" value="Homodimeric domain of signal transducing histidine kinase"/>
    <property type="match status" value="1"/>
</dbReference>
<name>A0A7Z0C5B0_9ACTN</name>
<dbReference type="InterPro" id="IPR003661">
    <property type="entry name" value="HisK_dim/P_dom"/>
</dbReference>
<dbReference type="GO" id="GO:0005524">
    <property type="term" value="F:ATP binding"/>
    <property type="evidence" value="ECO:0007669"/>
    <property type="project" value="UniProtKB-KW"/>
</dbReference>
<dbReference type="InterPro" id="IPR013656">
    <property type="entry name" value="PAS_4"/>
</dbReference>
<accession>A0A7Z0C5B0</accession>
<dbReference type="GO" id="GO:0005886">
    <property type="term" value="C:plasma membrane"/>
    <property type="evidence" value="ECO:0007669"/>
    <property type="project" value="UniProtKB-SubCell"/>
</dbReference>
<comment type="subcellular location">
    <subcellularLocation>
        <location evidence="3">Cell membrane</location>
    </subcellularLocation>
    <subcellularLocation>
        <location evidence="2">Membrane</location>
        <topology evidence="2">Multi-pass membrane protein</topology>
    </subcellularLocation>
</comment>
<dbReference type="InterPro" id="IPR000700">
    <property type="entry name" value="PAS-assoc_C"/>
</dbReference>
<evidence type="ECO:0000256" key="13">
    <source>
        <dbReference type="ARBA" id="ARBA00023136"/>
    </source>
</evidence>
<feature type="transmembrane region" description="Helical" evidence="15">
    <location>
        <begin position="229"/>
        <end position="248"/>
    </location>
</feature>
<sequence>MGMLRIERIGVGLAVLAAVTSFSNLQVAPHPDHVLAVWSVGPAVIAASLLPRSWGVCLAVALPIGLAVAAAYWTAGYPPAAVLAGGAGALVLTGWGGALLRREVGLRLHDAGDLGHLLSVTGKVGLASAVQGVLVELAVTGGVVGLMPLSYAVTGASSLLTLVPLVADLPSHAPLGRRRERVVQRTLAALLIVLALLPAGAQVLSLLLLPTVIAWGALRVSARESLAQMYGALVSLMAATLLGTGAFVDAGRAFALDDDGIAYVVTGYAFVLALTACGALLFAADQVERTEAAARQRDLLQQVLDATPGAAIVGIDADGDITDVNVGVRRLLGHDAADLLGGPADILYADGELERLAGELGVRADVSSVAAALAERPGAVAVSLRRADGAVRQHQLTFAPLRDSAGRPRGHLATSEDVTELLAATRALEESLARQVAVDRAKDAFVSTVSHELRTPLTSILGNAELVADMLEEPVDQESQEVLRGAVARIGRGGDRLLALVDDLLAHSAVEDPVPREVVDVADVVRDACARLSRGTDLRAIRLDLPDRAMHVVGRRGHLADALGHVLENAVKFSAGRPDVRVRTEQDATQVSILVQDSGIGIPADEVDRVVEPFVRGSNAMRRQIQGAGLGLGLARTILTGYGGSLRLESTEGAGTRVRLALPVPGLGDSAG</sequence>
<dbReference type="SUPFAM" id="SSF55874">
    <property type="entry name" value="ATPase domain of HSP90 chaperone/DNA topoisomerase II/histidine kinase"/>
    <property type="match status" value="1"/>
</dbReference>
<dbReference type="RefSeq" id="WP_179531719.1">
    <property type="nucleotide sequence ID" value="NZ_BAAAPP010000005.1"/>
</dbReference>
<dbReference type="GO" id="GO:0030295">
    <property type="term" value="F:protein kinase activator activity"/>
    <property type="evidence" value="ECO:0007669"/>
    <property type="project" value="TreeGrafter"/>
</dbReference>
<protein>
    <recommendedName>
        <fullName evidence="14">Sensor-like histidine kinase SenX3</fullName>
        <ecNumber evidence="4">2.7.13.3</ecNumber>
    </recommendedName>
</protein>
<proteinExistence type="predicted"/>
<dbReference type="AlphaFoldDB" id="A0A7Z0C5B0"/>
<comment type="catalytic activity">
    <reaction evidence="1">
        <text>ATP + protein L-histidine = ADP + protein N-phospho-L-histidine.</text>
        <dbReference type="EC" id="2.7.13.3"/>
    </reaction>
</comment>
<keyword evidence="6" id="KW-0808">Transferase</keyword>
<dbReference type="EMBL" id="JACBZI010000001">
    <property type="protein sequence ID" value="NYI10959.1"/>
    <property type="molecule type" value="Genomic_DNA"/>
</dbReference>
<dbReference type="PANTHER" id="PTHR42878:SF7">
    <property type="entry name" value="SENSOR HISTIDINE KINASE GLRK"/>
    <property type="match status" value="1"/>
</dbReference>
<keyword evidence="20" id="KW-1185">Reference proteome</keyword>
<feature type="domain" description="Histidine kinase" evidence="16">
    <location>
        <begin position="448"/>
        <end position="666"/>
    </location>
</feature>
<evidence type="ECO:0000256" key="6">
    <source>
        <dbReference type="ARBA" id="ARBA00022679"/>
    </source>
</evidence>
<evidence type="ECO:0000259" key="18">
    <source>
        <dbReference type="PROSITE" id="PS50113"/>
    </source>
</evidence>
<evidence type="ECO:0000256" key="14">
    <source>
        <dbReference type="ARBA" id="ARBA00039401"/>
    </source>
</evidence>
<evidence type="ECO:0000256" key="7">
    <source>
        <dbReference type="ARBA" id="ARBA00022692"/>
    </source>
</evidence>
<dbReference type="CDD" id="cd00130">
    <property type="entry name" value="PAS"/>
    <property type="match status" value="1"/>
</dbReference>
<keyword evidence="12" id="KW-0902">Two-component regulatory system</keyword>
<dbReference type="InterPro" id="IPR004358">
    <property type="entry name" value="Sig_transdc_His_kin-like_C"/>
</dbReference>
<dbReference type="PRINTS" id="PR00344">
    <property type="entry name" value="BCTRLSENSOR"/>
</dbReference>
<dbReference type="NCBIfam" id="TIGR00229">
    <property type="entry name" value="sensory_box"/>
    <property type="match status" value="1"/>
</dbReference>
<dbReference type="EC" id="2.7.13.3" evidence="4"/>
<evidence type="ECO:0000256" key="9">
    <source>
        <dbReference type="ARBA" id="ARBA00022777"/>
    </source>
</evidence>
<dbReference type="Pfam" id="PF00512">
    <property type="entry name" value="HisKA"/>
    <property type="match status" value="1"/>
</dbReference>
<dbReference type="SMART" id="SM00387">
    <property type="entry name" value="HATPase_c"/>
    <property type="match status" value="1"/>
</dbReference>
<keyword evidence="9" id="KW-0418">Kinase</keyword>
<dbReference type="InterPro" id="IPR036890">
    <property type="entry name" value="HATPase_C_sf"/>
</dbReference>
<evidence type="ECO:0000256" key="3">
    <source>
        <dbReference type="ARBA" id="ARBA00004236"/>
    </source>
</evidence>
<dbReference type="InterPro" id="IPR035965">
    <property type="entry name" value="PAS-like_dom_sf"/>
</dbReference>
<evidence type="ECO:0000256" key="4">
    <source>
        <dbReference type="ARBA" id="ARBA00012438"/>
    </source>
</evidence>
<comment type="caution">
    <text evidence="19">The sequence shown here is derived from an EMBL/GenBank/DDBJ whole genome shotgun (WGS) entry which is preliminary data.</text>
</comment>
<dbReference type="Proteomes" id="UP000537326">
    <property type="component" value="Unassembled WGS sequence"/>
</dbReference>
<evidence type="ECO:0000256" key="11">
    <source>
        <dbReference type="ARBA" id="ARBA00022989"/>
    </source>
</evidence>
<evidence type="ECO:0000313" key="19">
    <source>
        <dbReference type="EMBL" id="NYI10959.1"/>
    </source>
</evidence>
<dbReference type="InterPro" id="IPR000014">
    <property type="entry name" value="PAS"/>
</dbReference>